<accession>A0A4R1HFI8</accession>
<dbReference type="Pfam" id="PF13489">
    <property type="entry name" value="Methyltransf_23"/>
    <property type="match status" value="1"/>
</dbReference>
<dbReference type="PANTHER" id="PTHR43861:SF6">
    <property type="entry name" value="METHYLTRANSFERASE TYPE 11"/>
    <property type="match status" value="1"/>
</dbReference>
<sequence>MIKRVGKLPASNRFAGNIQPGKLDTGALYHCSKCSLKFRYPRPEKEELERLYRSGSDTNWSDAKENRKDWKVVSEIIQKNCRKGKVLDVGCFDGGFLLSLDGEYELFGIEVNDGAVARARSRGIRIVRQDYDGLGEVVEKFDVIVAIDVIEHVIDPKTFLSNLLSMLAPDGLVVLSTGNADSASWKFMGSRYWYCANPEHISFISPAWCEKTCSKMGAVVGEYACFSYRSKGLTYRILDLLKNTTYKYSPWIFAASRILGLGKRGVYGDVSLAYYPPTWLSAKDHFAVEILKDKSRLKSKRDAV</sequence>
<protein>
    <submittedName>
        <fullName evidence="1">YD repeat-containing protein</fullName>
    </submittedName>
</protein>
<dbReference type="InterPro" id="IPR029063">
    <property type="entry name" value="SAM-dependent_MTases_sf"/>
</dbReference>
<keyword evidence="2" id="KW-1185">Reference proteome</keyword>
<comment type="caution">
    <text evidence="1">The sequence shown here is derived from an EMBL/GenBank/DDBJ whole genome shotgun (WGS) entry which is preliminary data.</text>
</comment>
<proteinExistence type="predicted"/>
<evidence type="ECO:0000313" key="2">
    <source>
        <dbReference type="Proteomes" id="UP000295707"/>
    </source>
</evidence>
<dbReference type="CDD" id="cd02440">
    <property type="entry name" value="AdoMet_MTases"/>
    <property type="match status" value="1"/>
</dbReference>
<dbReference type="AlphaFoldDB" id="A0A4R1HFI8"/>
<dbReference type="Gene3D" id="3.40.50.150">
    <property type="entry name" value="Vaccinia Virus protein VP39"/>
    <property type="match status" value="1"/>
</dbReference>
<dbReference type="Proteomes" id="UP000295707">
    <property type="component" value="Unassembled WGS sequence"/>
</dbReference>
<gene>
    <name evidence="1" type="ORF">DFR30_1358</name>
</gene>
<organism evidence="1 2">
    <name type="scientific">Thiogranum longum</name>
    <dbReference type="NCBI Taxonomy" id="1537524"/>
    <lineage>
        <taxon>Bacteria</taxon>
        <taxon>Pseudomonadati</taxon>
        <taxon>Pseudomonadota</taxon>
        <taxon>Gammaproteobacteria</taxon>
        <taxon>Chromatiales</taxon>
        <taxon>Ectothiorhodospiraceae</taxon>
        <taxon>Thiogranum</taxon>
    </lineage>
</organism>
<reference evidence="1 2" key="1">
    <citation type="submission" date="2019-03" db="EMBL/GenBank/DDBJ databases">
        <title>Genomic Encyclopedia of Type Strains, Phase IV (KMG-IV): sequencing the most valuable type-strain genomes for metagenomic binning, comparative biology and taxonomic classification.</title>
        <authorList>
            <person name="Goeker M."/>
        </authorList>
    </citation>
    <scope>NUCLEOTIDE SEQUENCE [LARGE SCALE GENOMIC DNA]</scope>
    <source>
        <strain evidence="1 2">DSM 19610</strain>
    </source>
</reference>
<dbReference type="SUPFAM" id="SSF53335">
    <property type="entry name" value="S-adenosyl-L-methionine-dependent methyltransferases"/>
    <property type="match status" value="1"/>
</dbReference>
<dbReference type="EMBL" id="SMFX01000001">
    <property type="protein sequence ID" value="TCK18099.1"/>
    <property type="molecule type" value="Genomic_DNA"/>
</dbReference>
<dbReference type="RefSeq" id="WP_165869118.1">
    <property type="nucleotide sequence ID" value="NZ_SMFX01000001.1"/>
</dbReference>
<evidence type="ECO:0000313" key="1">
    <source>
        <dbReference type="EMBL" id="TCK18099.1"/>
    </source>
</evidence>
<name>A0A4R1HFI8_9GAMM</name>
<dbReference type="PANTHER" id="PTHR43861">
    <property type="entry name" value="TRANS-ACONITATE 2-METHYLTRANSFERASE-RELATED"/>
    <property type="match status" value="1"/>
</dbReference>